<proteinExistence type="predicted"/>
<evidence type="ECO:0000313" key="4">
    <source>
        <dbReference type="Proteomes" id="UP001209570"/>
    </source>
</evidence>
<dbReference type="GO" id="GO:0098703">
    <property type="term" value="P:calcium ion import across plasma membrane"/>
    <property type="evidence" value="ECO:0007669"/>
    <property type="project" value="InterPro"/>
</dbReference>
<dbReference type="AlphaFoldDB" id="A0AAD5Q931"/>
<keyword evidence="4" id="KW-1185">Reference proteome</keyword>
<protein>
    <submittedName>
        <fullName evidence="3">Uncharacterized protein</fullName>
    </submittedName>
</protein>
<evidence type="ECO:0000313" key="3">
    <source>
        <dbReference type="EMBL" id="KAJ0398028.1"/>
    </source>
</evidence>
<keyword evidence="2" id="KW-0732">Signal</keyword>
<sequence>MADAAVFASLLLVSLVALRGPTVVWASDDEEPKSPVCRFFAKNSLPFCSMVDYYAVVDQDDVDGSVFDGKAKFYYENVNVVLQRFGCNQRYALYGCDDCRDAYKYWICSIKFQRCGEFDPADGSALQHHHTLCPFKQPSPVPVSILEAATETRFFSANISNCNKMDRETNPDRPGPWPGTFADL</sequence>
<name>A0AAD5Q931_PYTIN</name>
<dbReference type="InterPro" id="IPR024338">
    <property type="entry name" value="MID1/Yam8"/>
</dbReference>
<dbReference type="Pfam" id="PF12929">
    <property type="entry name" value="Mid1"/>
    <property type="match status" value="1"/>
</dbReference>
<gene>
    <name evidence="3" type="ORF">P43SY_006582</name>
</gene>
<accession>A0AAD5Q931</accession>
<dbReference type="Proteomes" id="UP001209570">
    <property type="component" value="Unassembled WGS sequence"/>
</dbReference>
<reference evidence="3" key="1">
    <citation type="submission" date="2021-12" db="EMBL/GenBank/DDBJ databases">
        <title>Prjna785345.</title>
        <authorList>
            <person name="Rujirawat T."/>
            <person name="Krajaejun T."/>
        </authorList>
    </citation>
    <scope>NUCLEOTIDE SEQUENCE</scope>
    <source>
        <strain evidence="3">Pi057C3</strain>
    </source>
</reference>
<feature type="signal peptide" evidence="2">
    <location>
        <begin position="1"/>
        <end position="26"/>
    </location>
</feature>
<feature type="chain" id="PRO_5042142649" evidence="2">
    <location>
        <begin position="27"/>
        <end position="184"/>
    </location>
</feature>
<dbReference type="GO" id="GO:0005262">
    <property type="term" value="F:calcium channel activity"/>
    <property type="evidence" value="ECO:0007669"/>
    <property type="project" value="InterPro"/>
</dbReference>
<comment type="caution">
    <text evidence="3">The sequence shown here is derived from an EMBL/GenBank/DDBJ whole genome shotgun (WGS) entry which is preliminary data.</text>
</comment>
<evidence type="ECO:0000256" key="2">
    <source>
        <dbReference type="SAM" id="SignalP"/>
    </source>
</evidence>
<evidence type="ECO:0000256" key="1">
    <source>
        <dbReference type="SAM" id="MobiDB-lite"/>
    </source>
</evidence>
<feature type="region of interest" description="Disordered" evidence="1">
    <location>
        <begin position="165"/>
        <end position="184"/>
    </location>
</feature>
<organism evidence="3 4">
    <name type="scientific">Pythium insidiosum</name>
    <name type="common">Pythiosis disease agent</name>
    <dbReference type="NCBI Taxonomy" id="114742"/>
    <lineage>
        <taxon>Eukaryota</taxon>
        <taxon>Sar</taxon>
        <taxon>Stramenopiles</taxon>
        <taxon>Oomycota</taxon>
        <taxon>Peronosporomycetes</taxon>
        <taxon>Pythiales</taxon>
        <taxon>Pythiaceae</taxon>
        <taxon>Pythium</taxon>
    </lineage>
</organism>
<dbReference type="EMBL" id="JAKCXM010000230">
    <property type="protein sequence ID" value="KAJ0398028.1"/>
    <property type="molecule type" value="Genomic_DNA"/>
</dbReference>